<keyword evidence="3" id="KW-1185">Reference proteome</keyword>
<evidence type="ECO:0000313" key="2">
    <source>
        <dbReference type="EMBL" id="MFF5897901.1"/>
    </source>
</evidence>
<dbReference type="EMBL" id="JBIBEG010000004">
    <property type="protein sequence ID" value="MFF5897901.1"/>
    <property type="molecule type" value="Genomic_DNA"/>
</dbReference>
<feature type="region of interest" description="Disordered" evidence="1">
    <location>
        <begin position="1266"/>
        <end position="1298"/>
    </location>
</feature>
<accession>A0ABW6X8S7</accession>
<organism evidence="2 3">
    <name type="scientific">Streptomyces argenteolus</name>
    <dbReference type="NCBI Taxonomy" id="67274"/>
    <lineage>
        <taxon>Bacteria</taxon>
        <taxon>Bacillati</taxon>
        <taxon>Actinomycetota</taxon>
        <taxon>Actinomycetes</taxon>
        <taxon>Kitasatosporales</taxon>
        <taxon>Streptomycetaceae</taxon>
        <taxon>Streptomyces</taxon>
    </lineage>
</organism>
<comment type="caution">
    <text evidence="2">The sequence shown here is derived from an EMBL/GenBank/DDBJ whole genome shotgun (WGS) entry which is preliminary data.</text>
</comment>
<evidence type="ECO:0000313" key="3">
    <source>
        <dbReference type="Proteomes" id="UP001602322"/>
    </source>
</evidence>
<feature type="compositionally biased region" description="Basic residues" evidence="1">
    <location>
        <begin position="1269"/>
        <end position="1278"/>
    </location>
</feature>
<name>A0ABW6X8S7_9ACTN</name>
<sequence>MALEQRIHWTVLPGGFSADGTKLLVSLFVSPQLSTGEAQAPGTRGTLGPFPDFLRWPDQVASAEFAFATTDGVTEPQDFPVGPVEPTGAPPDSVLWQRLFRAETVLDSFTFDRYEDRQVTTCSSRAMTESARHIYAMAATRFPDGPPRRSELDTMSAEGGMQGLAPSPAEGLDTFGQLRGFHHPPSASASFVRPRENTDPPLEPPVPDFHTMLSSLGDHPALLRRLGLVLDFALPADAVPDSAGGLFIVVRPTWEPLLRGPDPGTPLSHDVTPHTSYVLDRAKRAFVAGGRDAQPADPLAPPAQGLVPLPADEFSIEQADADGALLQLDATEAESVGLPVVRTGGLTLARKDRMAHISEDFQAAAEQRQKADELVAATPATGQVKLFAEDLVRGHRLDIWDESRAQWFSLHQRDVAYCPPGLPQAPLFAASDEGFFQVGLATRPETAQRLYLHDNVITWDGWSLAAPRPGKVVSATERAPDPEDEATQPQRIGNPAAPGIPLEITSVARPGTLPRLRFGRSYRIRVRTVDLAGNGLTPAQADALMQAEPGRTDLALPADGPQLFRRFETVPSPVLVPRLPLTDGARTQRLVVRSDRGVTTEQYAAAFNASPSVTGGSHPPYTPHDERHVVAPKASLECVERHGLLDTAIGSADPAVRTAVYRLALHESGSLDDATLPGTRVLEGVDAADGGKSPPLVLHTGEQVPMPYLPDPLSTGAVFFGLPGLPPGQPFPVDWNGTSWHDPASFRIRVTEGEGPPRFDQQARVLTVQLPKAAVRSVQVSSRIAVEDAVLGLADWCRESTATDDGQVGELMTSAHESRHWLFTPGQEFTLVHAVARPLQDPLLQLGTAPVRAPSATTEHLLGAVTVHTDSTERVDVFAEWTDVTDEGPEGRTERPGTAHVLALPLSLADTVDAHGVPLRVPPSCTLTEGVLTFSTELAETLAKNATPPAAPPYSRQEFGDTKHRVVRYRPVATTRFGEYFSGQSSADGQPRGEAVSHSVPSSAPPAAPGVLYCMPTLTFEEPDSAPGTVVRRRRGGGIRVFLDRPWFSSGDGELLGVLIDDAPGPGVPGEEPVVTQIGRDPIHLSASVGPATAATFTNEVASVGPLRRLCRDTSGVAAGASTVTALGFAPQFDPARGRWFCDLDLDTGDSYFPFVRLALVRLQPESIAGAEISAVVLSDLVRTLPERELTVSGDSPLGISLTGPSYRPQGAPPPRVRARLERRHPRIEDEDLGWVTVEGSAVELVSADADTSDRPVFTGEVALPQRGHGWHGRHRRWGTGGRPWGRHGDPDGGRGQGLRLTVEETESISTDGTGEAQERVIYCDFVDLGDIDLDG</sequence>
<feature type="region of interest" description="Disordered" evidence="1">
    <location>
        <begin position="981"/>
        <end position="1004"/>
    </location>
</feature>
<proteinExistence type="predicted"/>
<feature type="region of interest" description="Disordered" evidence="1">
    <location>
        <begin position="470"/>
        <end position="499"/>
    </location>
</feature>
<gene>
    <name evidence="2" type="ORF">ACFY8O_18455</name>
</gene>
<protein>
    <submittedName>
        <fullName evidence="2">Uncharacterized protein</fullName>
    </submittedName>
</protein>
<reference evidence="2 3" key="1">
    <citation type="submission" date="2024-10" db="EMBL/GenBank/DDBJ databases">
        <title>The Natural Products Discovery Center: Release of the First 8490 Sequenced Strains for Exploring Actinobacteria Biosynthetic Diversity.</title>
        <authorList>
            <person name="Kalkreuter E."/>
            <person name="Kautsar S.A."/>
            <person name="Yang D."/>
            <person name="Bader C.D."/>
            <person name="Teijaro C.N."/>
            <person name="Fluegel L."/>
            <person name="Davis C.M."/>
            <person name="Simpson J.R."/>
            <person name="Lauterbach L."/>
            <person name="Steele A.D."/>
            <person name="Gui C."/>
            <person name="Meng S."/>
            <person name="Li G."/>
            <person name="Viehrig K."/>
            <person name="Ye F."/>
            <person name="Su P."/>
            <person name="Kiefer A.F."/>
            <person name="Nichols A."/>
            <person name="Cepeda A.J."/>
            <person name="Yan W."/>
            <person name="Fan B."/>
            <person name="Jiang Y."/>
            <person name="Adhikari A."/>
            <person name="Zheng C.-J."/>
            <person name="Schuster L."/>
            <person name="Cowan T.M."/>
            <person name="Smanski M.J."/>
            <person name="Chevrette M.G."/>
            <person name="De Carvalho L.P.S."/>
            <person name="Shen B."/>
        </authorList>
    </citation>
    <scope>NUCLEOTIDE SEQUENCE [LARGE SCALE GENOMIC DNA]</scope>
    <source>
        <strain evidence="2 3">NPDC012540</strain>
    </source>
</reference>
<dbReference type="Proteomes" id="UP001602322">
    <property type="component" value="Unassembled WGS sequence"/>
</dbReference>
<evidence type="ECO:0000256" key="1">
    <source>
        <dbReference type="SAM" id="MobiDB-lite"/>
    </source>
</evidence>
<dbReference type="RefSeq" id="WP_387903569.1">
    <property type="nucleotide sequence ID" value="NZ_JBIBEG010000004.1"/>
</dbReference>